<dbReference type="EMBL" id="CP071090">
    <property type="protein sequence ID" value="QSQ22010.1"/>
    <property type="molecule type" value="Genomic_DNA"/>
</dbReference>
<keyword evidence="2" id="KW-0472">Membrane</keyword>
<keyword evidence="2" id="KW-0812">Transmembrane</keyword>
<feature type="domain" description="Fatty acid desaturase" evidence="3">
    <location>
        <begin position="57"/>
        <end position="295"/>
    </location>
</feature>
<organism evidence="4 5">
    <name type="scientific">Pyxidicoccus parkwayensis</name>
    <dbReference type="NCBI Taxonomy" id="2813578"/>
    <lineage>
        <taxon>Bacteria</taxon>
        <taxon>Pseudomonadati</taxon>
        <taxon>Myxococcota</taxon>
        <taxon>Myxococcia</taxon>
        <taxon>Myxococcales</taxon>
        <taxon>Cystobacterineae</taxon>
        <taxon>Myxococcaceae</taxon>
        <taxon>Pyxidicoccus</taxon>
    </lineage>
</organism>
<name>A0ABX7NT98_9BACT</name>
<feature type="transmembrane region" description="Helical" evidence="2">
    <location>
        <begin position="33"/>
        <end position="51"/>
    </location>
</feature>
<evidence type="ECO:0000256" key="1">
    <source>
        <dbReference type="SAM" id="MobiDB-lite"/>
    </source>
</evidence>
<accession>A0ABX7NT98</accession>
<sequence length="324" mass="36438">MSGARQATTPKERGEERTGSGAPTDIPAPPGRLNVVLALGIISGGVALQWLASHADTWPTVLGAGVAFSFLFLPLYSLLHEAEHRVFHAHPWVNEGFGTLLAAFFPGPFSFLRACHLGHHRRNRSDAELFDLYYPGDDVRRKRIIFYALYLGGFWLLVPLAMAVVLVAPGALRGRLVRDPSAVAMVEGIPESFMRRIRLECIAVVLLHVTLVLALDLSPARYLLLYALYGLNWSAQQYVTHAHSPRHVLDGAHNLRAHPLYESLLLHFNWHLAHHQHPRVPWLYLPRHDDPTRERPGYLSAFLRFWRGPQLAAMDAHSETHRSL</sequence>
<reference evidence="4 5" key="1">
    <citation type="submission" date="2021-02" db="EMBL/GenBank/DDBJ databases">
        <title>De Novo genome assembly of isolated myxobacteria.</title>
        <authorList>
            <person name="Stevens D.C."/>
        </authorList>
    </citation>
    <scope>NUCLEOTIDE SEQUENCE [LARGE SCALE GENOMIC DNA]</scope>
    <source>
        <strain evidence="5">SCPEA02</strain>
    </source>
</reference>
<dbReference type="Pfam" id="PF00487">
    <property type="entry name" value="FA_desaturase"/>
    <property type="match status" value="1"/>
</dbReference>
<dbReference type="InterPro" id="IPR005804">
    <property type="entry name" value="FA_desaturase_dom"/>
</dbReference>
<evidence type="ECO:0000256" key="2">
    <source>
        <dbReference type="SAM" id="Phobius"/>
    </source>
</evidence>
<evidence type="ECO:0000313" key="4">
    <source>
        <dbReference type="EMBL" id="QSQ22010.1"/>
    </source>
</evidence>
<evidence type="ECO:0000259" key="3">
    <source>
        <dbReference type="Pfam" id="PF00487"/>
    </source>
</evidence>
<feature type="transmembrane region" description="Helical" evidence="2">
    <location>
        <begin position="58"/>
        <end position="76"/>
    </location>
</feature>
<feature type="transmembrane region" description="Helical" evidence="2">
    <location>
        <begin position="144"/>
        <end position="168"/>
    </location>
</feature>
<protein>
    <submittedName>
        <fullName evidence="4">Fatty acid desaturase</fullName>
    </submittedName>
</protein>
<evidence type="ECO:0000313" key="5">
    <source>
        <dbReference type="Proteomes" id="UP000662747"/>
    </source>
</evidence>
<feature type="region of interest" description="Disordered" evidence="1">
    <location>
        <begin position="1"/>
        <end position="28"/>
    </location>
</feature>
<proteinExistence type="predicted"/>
<keyword evidence="5" id="KW-1185">Reference proteome</keyword>
<gene>
    <name evidence="4" type="ORF">JY651_43855</name>
</gene>
<keyword evidence="2" id="KW-1133">Transmembrane helix</keyword>
<dbReference type="Proteomes" id="UP000662747">
    <property type="component" value="Chromosome"/>
</dbReference>
<dbReference type="RefSeq" id="WP_206723587.1">
    <property type="nucleotide sequence ID" value="NZ_CP071090.1"/>
</dbReference>